<dbReference type="Pfam" id="PF03070">
    <property type="entry name" value="TENA_THI-4"/>
    <property type="match status" value="1"/>
</dbReference>
<protein>
    <recommendedName>
        <fullName evidence="1">Thiaminase-2/PQQC domain-containing protein</fullName>
    </recommendedName>
</protein>
<feature type="domain" description="Thiaminase-2/PQQC" evidence="1">
    <location>
        <begin position="57"/>
        <end position="262"/>
    </location>
</feature>
<dbReference type="GO" id="GO:0005829">
    <property type="term" value="C:cytosol"/>
    <property type="evidence" value="ECO:0007669"/>
    <property type="project" value="TreeGrafter"/>
</dbReference>
<evidence type="ECO:0000313" key="2">
    <source>
        <dbReference type="EMBL" id="RCH78188.1"/>
    </source>
</evidence>
<dbReference type="EMBL" id="PJQM01007438">
    <property type="protein sequence ID" value="RCH78188.1"/>
    <property type="molecule type" value="Genomic_DNA"/>
</dbReference>
<dbReference type="InterPro" id="IPR027574">
    <property type="entry name" value="Thiaminase_II"/>
</dbReference>
<evidence type="ECO:0000313" key="3">
    <source>
        <dbReference type="Proteomes" id="UP000253551"/>
    </source>
</evidence>
<dbReference type="SUPFAM" id="SSF48613">
    <property type="entry name" value="Heme oxygenase-like"/>
    <property type="match status" value="1"/>
</dbReference>
<dbReference type="PANTHER" id="PTHR43198:SF2">
    <property type="entry name" value="SI:CH1073-67J19.1-RELATED"/>
    <property type="match status" value="1"/>
</dbReference>
<organism evidence="2 3">
    <name type="scientific">Rhizopus stolonifer</name>
    <name type="common">Rhizopus nigricans</name>
    <dbReference type="NCBI Taxonomy" id="4846"/>
    <lineage>
        <taxon>Eukaryota</taxon>
        <taxon>Fungi</taxon>
        <taxon>Fungi incertae sedis</taxon>
        <taxon>Mucoromycota</taxon>
        <taxon>Mucoromycotina</taxon>
        <taxon>Mucoromycetes</taxon>
        <taxon>Mucorales</taxon>
        <taxon>Mucorineae</taxon>
        <taxon>Rhizopodaceae</taxon>
        <taxon>Rhizopus</taxon>
    </lineage>
</organism>
<dbReference type="GO" id="GO:0006772">
    <property type="term" value="P:thiamine metabolic process"/>
    <property type="evidence" value="ECO:0007669"/>
    <property type="project" value="InterPro"/>
</dbReference>
<dbReference type="NCBIfam" id="TIGR04306">
    <property type="entry name" value="salvage_TenA"/>
    <property type="match status" value="1"/>
</dbReference>
<dbReference type="GO" id="GO:0050334">
    <property type="term" value="F:thiaminase activity"/>
    <property type="evidence" value="ECO:0007669"/>
    <property type="project" value="InterPro"/>
</dbReference>
<dbReference type="Gene3D" id="1.20.910.10">
    <property type="entry name" value="Heme oxygenase-like"/>
    <property type="match status" value="1"/>
</dbReference>
<keyword evidence="3" id="KW-1185">Reference proteome</keyword>
<name>A0A367IKK1_RHIST</name>
<evidence type="ECO:0000259" key="1">
    <source>
        <dbReference type="Pfam" id="PF03070"/>
    </source>
</evidence>
<proteinExistence type="predicted"/>
<dbReference type="PANTHER" id="PTHR43198">
    <property type="entry name" value="BIFUNCTIONAL TH2 PROTEIN"/>
    <property type="match status" value="1"/>
</dbReference>
<dbReference type="InterPro" id="IPR050967">
    <property type="entry name" value="Thiamine_Salvage_TenA"/>
</dbReference>
<sequence length="264" mass="29716">LNACKNAIHYVKTAIAQSLVGIGNGNGPINHFHPLRWSPYQGKTFIQAVKESLPTGLWSDFIDHPFVRGIADGTLPTESFTYYLKQDYLYLQHYARAAALAAYKSDTMNTVGANASIVLHITKESQLHLEYCARWGITKEDVLSTPESVFNSAYSRYVLDKGQSGDLLDLKISMAPCLLGYGEIGLKLFNDPATKKDGNPYWDWICQYAADDFQEAVHVGMQELEVLAETYVSTSEARFRDVCKTFEQATRLEVMFWEMGLRLC</sequence>
<feature type="non-terminal residue" evidence="2">
    <location>
        <position position="1"/>
    </location>
</feature>
<dbReference type="InterPro" id="IPR016084">
    <property type="entry name" value="Haem_Oase-like_multi-hlx"/>
</dbReference>
<dbReference type="AlphaFoldDB" id="A0A367IKK1"/>
<dbReference type="InterPro" id="IPR004305">
    <property type="entry name" value="Thiaminase-2/PQQC"/>
</dbReference>
<comment type="caution">
    <text evidence="2">The sequence shown here is derived from an EMBL/GenBank/DDBJ whole genome shotgun (WGS) entry which is preliminary data.</text>
</comment>
<reference evidence="2 3" key="1">
    <citation type="journal article" date="2018" name="G3 (Bethesda)">
        <title>Phylogenetic and Phylogenomic Definition of Rhizopus Species.</title>
        <authorList>
            <person name="Gryganskyi A.P."/>
            <person name="Golan J."/>
            <person name="Dolatabadi S."/>
            <person name="Mondo S."/>
            <person name="Robb S."/>
            <person name="Idnurm A."/>
            <person name="Muszewska A."/>
            <person name="Steczkiewicz K."/>
            <person name="Masonjones S."/>
            <person name="Liao H.L."/>
            <person name="Gajdeczka M.T."/>
            <person name="Anike F."/>
            <person name="Vuek A."/>
            <person name="Anishchenko I.M."/>
            <person name="Voigt K."/>
            <person name="de Hoog G.S."/>
            <person name="Smith M.E."/>
            <person name="Heitman J."/>
            <person name="Vilgalys R."/>
            <person name="Stajich J.E."/>
        </authorList>
    </citation>
    <scope>NUCLEOTIDE SEQUENCE [LARGE SCALE GENOMIC DNA]</scope>
    <source>
        <strain evidence="2 3">LSU 92-RS-03</strain>
    </source>
</reference>
<dbReference type="CDD" id="cd19367">
    <property type="entry name" value="TenA_C_ScTHI20-like"/>
    <property type="match status" value="1"/>
</dbReference>
<dbReference type="OrthoDB" id="10028886at2759"/>
<accession>A0A367IKK1</accession>
<gene>
    <name evidence="2" type="ORF">CU098_002093</name>
</gene>
<dbReference type="STRING" id="4846.A0A367IKK1"/>
<dbReference type="Proteomes" id="UP000253551">
    <property type="component" value="Unassembled WGS sequence"/>
</dbReference>